<evidence type="ECO:0000256" key="6">
    <source>
        <dbReference type="HAMAP-Rule" id="MF_01186"/>
    </source>
</evidence>
<gene>
    <name evidence="7" type="primary">leuS</name>
    <name evidence="6" type="synonym">lptE</name>
    <name evidence="7" type="ORF">RED65_05872</name>
</gene>
<evidence type="ECO:0000256" key="5">
    <source>
        <dbReference type="ARBA" id="ARBA00023288"/>
    </source>
</evidence>
<dbReference type="PANTHER" id="PTHR38098:SF1">
    <property type="entry name" value="LPS-ASSEMBLY LIPOPROTEIN LPTE"/>
    <property type="match status" value="1"/>
</dbReference>
<evidence type="ECO:0000256" key="3">
    <source>
        <dbReference type="ARBA" id="ARBA00023139"/>
    </source>
</evidence>
<keyword evidence="8" id="KW-1185">Reference proteome</keyword>
<comment type="subcellular location">
    <subcellularLocation>
        <location evidence="6">Cell outer membrane</location>
        <topology evidence="6">Lipid-anchor</topology>
    </subcellularLocation>
</comment>
<dbReference type="InterPro" id="IPR007485">
    <property type="entry name" value="LPS_assembly_LptE"/>
</dbReference>
<keyword evidence="7" id="KW-0436">Ligase</keyword>
<comment type="subunit">
    <text evidence="6">Component of the lipopolysaccharide transport and assembly complex. Interacts with LptD.</text>
</comment>
<evidence type="ECO:0000256" key="2">
    <source>
        <dbReference type="ARBA" id="ARBA00023136"/>
    </source>
</evidence>
<comment type="caution">
    <text evidence="7">The sequence shown here is derived from an EMBL/GenBank/DDBJ whole genome shotgun (WGS) entry which is preliminary data.</text>
</comment>
<name>Q1MZJ1_9GAMM</name>
<keyword evidence="1 6" id="KW-0732">Signal</keyword>
<keyword evidence="5 6" id="KW-0449">Lipoprotein</keyword>
<dbReference type="GO" id="GO:0043165">
    <property type="term" value="P:Gram-negative-bacterium-type cell outer membrane assembly"/>
    <property type="evidence" value="ECO:0007669"/>
    <property type="project" value="UniProtKB-UniRule"/>
</dbReference>
<dbReference type="HOGENOM" id="CLU_103309_1_0_6"/>
<evidence type="ECO:0000313" key="8">
    <source>
        <dbReference type="Proteomes" id="UP000004263"/>
    </source>
</evidence>
<dbReference type="EMBL" id="AAQH01000018">
    <property type="protein sequence ID" value="EAT11420.1"/>
    <property type="molecule type" value="Genomic_DNA"/>
</dbReference>
<keyword evidence="7" id="KW-0030">Aminoacyl-tRNA synthetase</keyword>
<dbReference type="Gene3D" id="3.30.160.150">
    <property type="entry name" value="Lipoprotein like domain"/>
    <property type="match status" value="1"/>
</dbReference>
<dbReference type="GO" id="GO:0001530">
    <property type="term" value="F:lipopolysaccharide binding"/>
    <property type="evidence" value="ECO:0007669"/>
    <property type="project" value="TreeGrafter"/>
</dbReference>
<dbReference type="AlphaFoldDB" id="Q1MZJ1"/>
<accession>Q1MZJ1</accession>
<comment type="similarity">
    <text evidence="6">Belongs to the LptE lipoprotein family.</text>
</comment>
<dbReference type="GO" id="GO:0009279">
    <property type="term" value="C:cell outer membrane"/>
    <property type="evidence" value="ECO:0007669"/>
    <property type="project" value="UniProtKB-SubCell"/>
</dbReference>
<dbReference type="PANTHER" id="PTHR38098">
    <property type="entry name" value="LPS-ASSEMBLY LIPOPROTEIN LPTE"/>
    <property type="match status" value="1"/>
</dbReference>
<evidence type="ECO:0000256" key="4">
    <source>
        <dbReference type="ARBA" id="ARBA00023237"/>
    </source>
</evidence>
<proteinExistence type="inferred from homology"/>
<dbReference type="PROSITE" id="PS51257">
    <property type="entry name" value="PROKAR_LIPOPROTEIN"/>
    <property type="match status" value="1"/>
</dbReference>
<keyword evidence="4 6" id="KW-0998">Cell outer membrane</keyword>
<dbReference type="GO" id="GO:0015920">
    <property type="term" value="P:lipopolysaccharide transport"/>
    <property type="evidence" value="ECO:0007669"/>
    <property type="project" value="TreeGrafter"/>
</dbReference>
<dbReference type="Proteomes" id="UP000004263">
    <property type="component" value="Unassembled WGS sequence"/>
</dbReference>
<evidence type="ECO:0000256" key="1">
    <source>
        <dbReference type="ARBA" id="ARBA00022729"/>
    </source>
</evidence>
<keyword evidence="2 6" id="KW-0472">Membrane</keyword>
<dbReference type="STRING" id="207949.RED65_05872"/>
<dbReference type="GO" id="GO:0004812">
    <property type="term" value="F:aminoacyl-tRNA ligase activity"/>
    <property type="evidence" value="ECO:0007669"/>
    <property type="project" value="UniProtKB-KW"/>
</dbReference>
<organism evidence="7 8">
    <name type="scientific">Bermanella marisrubri</name>
    <dbReference type="NCBI Taxonomy" id="207949"/>
    <lineage>
        <taxon>Bacteria</taxon>
        <taxon>Pseudomonadati</taxon>
        <taxon>Pseudomonadota</taxon>
        <taxon>Gammaproteobacteria</taxon>
        <taxon>Oceanospirillales</taxon>
        <taxon>Oceanospirillaceae</taxon>
        <taxon>Bermanella</taxon>
    </lineage>
</organism>
<sequence length="165" mass="18470">MAKAWQTARLTLTLMLSLAMLTACGWQLRGQVNLPAPLKILSIENGGVDNVTFNYVQQALLSNGVTLSDDADYLLSLENENNSRRVLAVTSNAKASEYELKQTLTARISKDNWQQTIEVSSYRTQLYDAAAEIGKAQEAAELRADMRRDNANRLLRRLQNLKLEP</sequence>
<dbReference type="GO" id="GO:1990351">
    <property type="term" value="C:transporter complex"/>
    <property type="evidence" value="ECO:0007669"/>
    <property type="project" value="TreeGrafter"/>
</dbReference>
<reference evidence="7 8" key="1">
    <citation type="submission" date="2006-03" db="EMBL/GenBank/DDBJ databases">
        <authorList>
            <person name="Pinhassi J."/>
            <person name="Pedros-Alio C."/>
            <person name="Ferriera S."/>
            <person name="Johnson J."/>
            <person name="Kravitz S."/>
            <person name="Halpern A."/>
            <person name="Remington K."/>
            <person name="Beeson K."/>
            <person name="Tran B."/>
            <person name="Rogers Y.-H."/>
            <person name="Friedman R."/>
            <person name="Venter J.C."/>
        </authorList>
    </citation>
    <scope>NUCLEOTIDE SEQUENCE [LARGE SCALE GENOMIC DNA]</scope>
    <source>
        <strain evidence="7 8">RED65</strain>
    </source>
</reference>
<keyword evidence="3 6" id="KW-0564">Palmitate</keyword>
<evidence type="ECO:0000313" key="7">
    <source>
        <dbReference type="EMBL" id="EAT11420.1"/>
    </source>
</evidence>
<dbReference type="RefSeq" id="WP_007016639.1">
    <property type="nucleotide sequence ID" value="NZ_AAQH01000018.1"/>
</dbReference>
<protein>
    <recommendedName>
        <fullName evidence="6">LPS-assembly lipoprotein LptE</fullName>
    </recommendedName>
</protein>
<comment type="function">
    <text evidence="6">Together with LptD, is involved in the assembly of lipopolysaccharide (LPS) at the surface of the outer membrane. Required for the proper assembly of LptD. Binds LPS and may serve as the LPS recognition site at the outer membrane.</text>
</comment>
<dbReference type="Pfam" id="PF04390">
    <property type="entry name" value="LptE"/>
    <property type="match status" value="1"/>
</dbReference>
<dbReference type="HAMAP" id="MF_01186">
    <property type="entry name" value="LPS_assembly_LptE"/>
    <property type="match status" value="1"/>
</dbReference>